<gene>
    <name evidence="2" type="ORF">IAB77_01600</name>
</gene>
<dbReference type="InterPro" id="IPR001279">
    <property type="entry name" value="Metallo-B-lactamas"/>
</dbReference>
<dbReference type="SUPFAM" id="SSF56281">
    <property type="entry name" value="Metallo-hydrolase/oxidoreductase"/>
    <property type="match status" value="1"/>
</dbReference>
<accession>A0A9D0ZCW2</accession>
<dbReference type="InterPro" id="IPR050662">
    <property type="entry name" value="Sec-metab_biosynth-thioest"/>
</dbReference>
<dbReference type="Gene3D" id="1.10.10.10">
    <property type="entry name" value="Winged helix-like DNA-binding domain superfamily/Winged helix DNA-binding domain"/>
    <property type="match status" value="1"/>
</dbReference>
<dbReference type="PANTHER" id="PTHR23131:SF4">
    <property type="entry name" value="METALLO-BETA-LACTAMASE SUPERFAMILY POTEIN"/>
    <property type="match status" value="1"/>
</dbReference>
<dbReference type="PANTHER" id="PTHR23131">
    <property type="entry name" value="ENDORIBONUCLEASE LACTB2"/>
    <property type="match status" value="1"/>
</dbReference>
<reference evidence="2" key="2">
    <citation type="journal article" date="2021" name="PeerJ">
        <title>Extensive microbial diversity within the chicken gut microbiome revealed by metagenomics and culture.</title>
        <authorList>
            <person name="Gilroy R."/>
            <person name="Ravi A."/>
            <person name="Getino M."/>
            <person name="Pursley I."/>
            <person name="Horton D.L."/>
            <person name="Alikhan N.F."/>
            <person name="Baker D."/>
            <person name="Gharbi K."/>
            <person name="Hall N."/>
            <person name="Watson M."/>
            <person name="Adriaenssens E.M."/>
            <person name="Foster-Nyarko E."/>
            <person name="Jarju S."/>
            <person name="Secka A."/>
            <person name="Antonio M."/>
            <person name="Oren A."/>
            <person name="Chaudhuri R.R."/>
            <person name="La Ragione R."/>
            <person name="Hildebrand F."/>
            <person name="Pallen M.J."/>
        </authorList>
    </citation>
    <scope>NUCLEOTIDE SEQUENCE</scope>
    <source>
        <strain evidence="2">ChiBcolR7-354</strain>
    </source>
</reference>
<dbReference type="InterPro" id="IPR036866">
    <property type="entry name" value="RibonucZ/Hydroxyglut_hydro"/>
</dbReference>
<dbReference type="EMBL" id="DVGA01000022">
    <property type="protein sequence ID" value="HIQ77936.1"/>
    <property type="molecule type" value="Genomic_DNA"/>
</dbReference>
<feature type="domain" description="Metallo-beta-lactamase" evidence="1">
    <location>
        <begin position="23"/>
        <end position="231"/>
    </location>
</feature>
<dbReference type="AlphaFoldDB" id="A0A9D0ZCW2"/>
<sequence length="328" mass="36910">MYTHIEGNIYLIPVPLPDNPLRNLNSYVIRAEGGGRHLLIDTGFRRDECRDALLAGLGELDVRLEDTDIFLTHLHSDHTGLAGDLAAPGARVYISEPDGTRLERFRSAANTHRVDEYTALGFSAEEIAFLRDSPMRKYNCVKKIDFSYVADGDVLEYGGRRLRAVMTPGHTPGHLCLYDAADKVMFLGDHVLFDITPNITTWDGFSDPLGHYVHSLMDISIYDVRLPLPAHRGISGSMPERIGTIIEHHGARIREMLDVLSAEGGLTPYELSGRMTWRVRGKSPSWADFPLQQKWFAVGETAAHLEYLLQRSRVRCEMADGVLRYYIN</sequence>
<evidence type="ECO:0000313" key="2">
    <source>
        <dbReference type="EMBL" id="HIQ77936.1"/>
    </source>
</evidence>
<dbReference type="Gene3D" id="3.60.15.10">
    <property type="entry name" value="Ribonuclease Z/Hydroxyacylglutathione hydrolase-like"/>
    <property type="match status" value="1"/>
</dbReference>
<name>A0A9D0ZCW2_9FIRM</name>
<comment type="caution">
    <text evidence="2">The sequence shown here is derived from an EMBL/GenBank/DDBJ whole genome shotgun (WGS) entry which is preliminary data.</text>
</comment>
<dbReference type="InterPro" id="IPR036388">
    <property type="entry name" value="WH-like_DNA-bd_sf"/>
</dbReference>
<dbReference type="Proteomes" id="UP000824262">
    <property type="component" value="Unassembled WGS sequence"/>
</dbReference>
<proteinExistence type="predicted"/>
<dbReference type="Pfam" id="PF00753">
    <property type="entry name" value="Lactamase_B"/>
    <property type="match status" value="1"/>
</dbReference>
<reference evidence="2" key="1">
    <citation type="submission" date="2020-10" db="EMBL/GenBank/DDBJ databases">
        <authorList>
            <person name="Gilroy R."/>
        </authorList>
    </citation>
    <scope>NUCLEOTIDE SEQUENCE</scope>
    <source>
        <strain evidence="2">ChiBcolR7-354</strain>
    </source>
</reference>
<evidence type="ECO:0000313" key="3">
    <source>
        <dbReference type="Proteomes" id="UP000824262"/>
    </source>
</evidence>
<evidence type="ECO:0000259" key="1">
    <source>
        <dbReference type="SMART" id="SM00849"/>
    </source>
</evidence>
<dbReference type="SMART" id="SM00849">
    <property type="entry name" value="Lactamase_B"/>
    <property type="match status" value="1"/>
</dbReference>
<protein>
    <submittedName>
        <fullName evidence="2">MBL fold metallo-hydrolase</fullName>
    </submittedName>
</protein>
<organism evidence="2 3">
    <name type="scientific">Candidatus Scatomorpha intestinavium</name>
    <dbReference type="NCBI Taxonomy" id="2840922"/>
    <lineage>
        <taxon>Bacteria</taxon>
        <taxon>Bacillati</taxon>
        <taxon>Bacillota</taxon>
        <taxon>Clostridia</taxon>
        <taxon>Eubacteriales</taxon>
        <taxon>Candidatus Scatomorpha</taxon>
    </lineage>
</organism>